<accession>A0ACC0CEB3</accession>
<protein>
    <submittedName>
        <fullName evidence="1">Uncharacterized protein</fullName>
    </submittedName>
</protein>
<comment type="caution">
    <text evidence="1">The sequence shown here is derived from an EMBL/GenBank/DDBJ whole genome shotgun (WGS) entry which is preliminary data.</text>
</comment>
<organism evidence="1 2">
    <name type="scientific">Catharanthus roseus</name>
    <name type="common">Madagascar periwinkle</name>
    <name type="synonym">Vinca rosea</name>
    <dbReference type="NCBI Taxonomy" id="4058"/>
    <lineage>
        <taxon>Eukaryota</taxon>
        <taxon>Viridiplantae</taxon>
        <taxon>Streptophyta</taxon>
        <taxon>Embryophyta</taxon>
        <taxon>Tracheophyta</taxon>
        <taxon>Spermatophyta</taxon>
        <taxon>Magnoliopsida</taxon>
        <taxon>eudicotyledons</taxon>
        <taxon>Gunneridae</taxon>
        <taxon>Pentapetalae</taxon>
        <taxon>asterids</taxon>
        <taxon>lamiids</taxon>
        <taxon>Gentianales</taxon>
        <taxon>Apocynaceae</taxon>
        <taxon>Rauvolfioideae</taxon>
        <taxon>Vinceae</taxon>
        <taxon>Catharanthinae</taxon>
        <taxon>Catharanthus</taxon>
    </lineage>
</organism>
<dbReference type="Proteomes" id="UP001060085">
    <property type="component" value="Linkage Group LG01"/>
</dbReference>
<gene>
    <name evidence="1" type="ORF">M9H77_04530</name>
</gene>
<sequence length="332" mass="37369">MVTEEEGLPDLNIYDLIIDGSLTAPSYRWRVVNKTVGETKGKDCPQEMSLFSFQNSWVLTFGILGNIVSIMVYLAPMPTFCRVFKRKSTEGFHAFPYVVSLFSAMLWIYYATFRSNMLLITVNSFGCFVEALYIAFFIAFAPKRTRISTLILVTLMNFAGFGLIIIFTHFLAKGAKRVQVLGWLCVSLSALVYIAPLSIVRQVLRTKSVEFLPFWLSISLVLNAVTWFFYGLLLKDLYVAGPNVVGFIFGVVQVILYFIYKKPKEDVEDDQKLPTAILNKSATTLIKAPHEIHAVLSLPINPEETEVKDQDCEEAAAGEEKKANDMTSTDQV</sequence>
<dbReference type="EMBL" id="CM044701">
    <property type="protein sequence ID" value="KAI5683302.1"/>
    <property type="molecule type" value="Genomic_DNA"/>
</dbReference>
<name>A0ACC0CEB3_CATRO</name>
<reference evidence="2" key="1">
    <citation type="journal article" date="2023" name="Nat. Plants">
        <title>Single-cell RNA sequencing provides a high-resolution roadmap for understanding the multicellular compartmentation of specialized metabolism.</title>
        <authorList>
            <person name="Sun S."/>
            <person name="Shen X."/>
            <person name="Li Y."/>
            <person name="Li Y."/>
            <person name="Wang S."/>
            <person name="Li R."/>
            <person name="Zhang H."/>
            <person name="Shen G."/>
            <person name="Guo B."/>
            <person name="Wei J."/>
            <person name="Xu J."/>
            <person name="St-Pierre B."/>
            <person name="Chen S."/>
            <person name="Sun C."/>
        </authorList>
    </citation>
    <scope>NUCLEOTIDE SEQUENCE [LARGE SCALE GENOMIC DNA]</scope>
</reference>
<evidence type="ECO:0000313" key="2">
    <source>
        <dbReference type="Proteomes" id="UP001060085"/>
    </source>
</evidence>
<keyword evidence="2" id="KW-1185">Reference proteome</keyword>
<proteinExistence type="predicted"/>
<evidence type="ECO:0000313" key="1">
    <source>
        <dbReference type="EMBL" id="KAI5683302.1"/>
    </source>
</evidence>